<keyword evidence="11" id="KW-1185">Reference proteome</keyword>
<sequence>MVFVPDLLSQASEQGVLDIESWLASLDKQFSPEDTALIRKSTEFVAPCYADSHEVTAVPVLHHVLGVASILAGMGMDAETIAATILHACPEYLLDWKEKLQEAFNPQVVALVEGIARMEEIQGFSRPDISHAKDRKKDSEAQQAQVESLRKMLLAMVEDIRVVLIKLADRVETLRSLAGASEADQQRIAYEAKTIFAPLANRLGIWHIKWELEDLSLRFLEPQLYKEVAKLLAEKRVGREQYIKEVLDILQDQLQAAGIKAEMMGRPKHIYSIVNKMRRKQLSFNELYDVRAVRILVDDIKDCYAALGLIHNLWQPIPKEFDDYIARPKSNNYRSLHTVVIGPRNLPLEIQIRTHEMHHHSELGVAAHWRYKEGSKADSKFDDKIVWLRQILEWKQDVSDDGGAIGQFKNELFQDKVYVLTPQGKVVDLPRGATPVDFAYILHTDLGHRTRGAKVDGSIVPLNYKLQNGQRVEILAAKQGAPSRDWLNPNLGYLQSARARAKVRHWFRYQNFEEDVAQGRARLDKELHRLGAVDINLEKISQKLHYPKLEELLAAIGRGEVGEHQITQAVQSELPAKPEQDVPFLLKSGSDTDSSGVLVEGVGNLMTYMAKCCKPAPPDAIVGYVTRGRGVTIHRQACPFIKRLPEEKNDRLLATQWGNRQEKLAAVDIDIEAYDRQGLLRDISDLFARERVNVTQVKTQSRNNQARMSFSIEIADLDQLTKLLTLLRQVPSVNVAKRH</sequence>
<dbReference type="PANTHER" id="PTHR21262:SF31">
    <property type="entry name" value="GTP PYROPHOSPHOKINASE"/>
    <property type="match status" value="1"/>
</dbReference>
<dbReference type="Gene3D" id="3.10.20.30">
    <property type="match status" value="1"/>
</dbReference>
<evidence type="ECO:0000256" key="1">
    <source>
        <dbReference type="ARBA" id="ARBA00019852"/>
    </source>
</evidence>
<dbReference type="Proteomes" id="UP001617669">
    <property type="component" value="Unassembled WGS sequence"/>
</dbReference>
<dbReference type="Pfam" id="PF13291">
    <property type="entry name" value="ACT_4"/>
    <property type="match status" value="1"/>
</dbReference>
<evidence type="ECO:0000313" key="10">
    <source>
        <dbReference type="EMBL" id="MFJ5445073.1"/>
    </source>
</evidence>
<evidence type="ECO:0000259" key="8">
    <source>
        <dbReference type="PROSITE" id="PS51831"/>
    </source>
</evidence>
<dbReference type="CDD" id="cd01668">
    <property type="entry name" value="TGS_RSH"/>
    <property type="match status" value="1"/>
</dbReference>
<comment type="pathway">
    <text evidence="2">Purine metabolism.</text>
</comment>
<dbReference type="Pfam" id="PF02824">
    <property type="entry name" value="TGS"/>
    <property type="match status" value="1"/>
</dbReference>
<dbReference type="Pfam" id="PF13328">
    <property type="entry name" value="HD_4"/>
    <property type="match status" value="1"/>
</dbReference>
<comment type="similarity">
    <text evidence="6">Belongs to the relA/spoT family.</text>
</comment>
<dbReference type="InterPro" id="IPR007685">
    <property type="entry name" value="RelA_SpoT"/>
</dbReference>
<evidence type="ECO:0000256" key="6">
    <source>
        <dbReference type="RuleBase" id="RU003847"/>
    </source>
</evidence>
<dbReference type="PANTHER" id="PTHR21262">
    <property type="entry name" value="GUANOSINE-3',5'-BIS DIPHOSPHATE 3'-PYROPHOSPHOHYDROLASE"/>
    <property type="match status" value="1"/>
</dbReference>
<dbReference type="SUPFAM" id="SSF55021">
    <property type="entry name" value="ACT-like"/>
    <property type="match status" value="1"/>
</dbReference>
<dbReference type="CDD" id="cd04876">
    <property type="entry name" value="ACT_RelA-SpoT"/>
    <property type="match status" value="1"/>
</dbReference>
<dbReference type="Gene3D" id="3.30.70.260">
    <property type="match status" value="1"/>
</dbReference>
<feature type="domain" description="ACT" evidence="7">
    <location>
        <begin position="668"/>
        <end position="739"/>
    </location>
</feature>
<dbReference type="PROSITE" id="PS51671">
    <property type="entry name" value="ACT"/>
    <property type="match status" value="1"/>
</dbReference>
<dbReference type="SUPFAM" id="SSF81301">
    <property type="entry name" value="Nucleotidyltransferase"/>
    <property type="match status" value="1"/>
</dbReference>
<evidence type="ECO:0000259" key="9">
    <source>
        <dbReference type="PROSITE" id="PS51880"/>
    </source>
</evidence>
<dbReference type="InterPro" id="IPR012676">
    <property type="entry name" value="TGS-like"/>
</dbReference>
<comment type="function">
    <text evidence="6">In eubacteria ppGpp (guanosine 3'-diphosphate 5'-diphosphate) is a mediator of the stringent response that coordinates a variety of cellular activities in response to changes in nutritional abundance.</text>
</comment>
<dbReference type="InterPro" id="IPR006674">
    <property type="entry name" value="HD_domain"/>
</dbReference>
<dbReference type="InterPro" id="IPR012675">
    <property type="entry name" value="Beta-grasp_dom_sf"/>
</dbReference>
<dbReference type="InterPro" id="IPR002912">
    <property type="entry name" value="ACT_dom"/>
</dbReference>
<dbReference type="NCBIfam" id="TIGR00691">
    <property type="entry name" value="spoT_relA"/>
    <property type="match status" value="1"/>
</dbReference>
<evidence type="ECO:0000256" key="4">
    <source>
        <dbReference type="ARBA" id="ARBA00032407"/>
    </source>
</evidence>
<dbReference type="InterPro" id="IPR033655">
    <property type="entry name" value="TGS_RelA/SpoT"/>
</dbReference>
<dbReference type="SUPFAM" id="SSF109604">
    <property type="entry name" value="HD-domain/PDEase-like"/>
    <property type="match status" value="1"/>
</dbReference>
<reference evidence="10 11" key="1">
    <citation type="submission" date="2024-11" db="EMBL/GenBank/DDBJ databases">
        <authorList>
            <person name="Kaparullina E.N."/>
            <person name="Delegan Y.A."/>
            <person name="Doronina N.V."/>
        </authorList>
    </citation>
    <scope>NUCLEOTIDE SEQUENCE [LARGE SCALE GENOMIC DNA]</scope>
    <source>
        <strain evidence="10 11">7sh_L</strain>
    </source>
</reference>
<dbReference type="Gene3D" id="3.30.460.10">
    <property type="entry name" value="Beta Polymerase, domain 2"/>
    <property type="match status" value="1"/>
</dbReference>
<feature type="domain" description="HD" evidence="8">
    <location>
        <begin position="60"/>
        <end position="174"/>
    </location>
</feature>
<protein>
    <recommendedName>
        <fullName evidence="1">GTP pyrophosphokinase</fullName>
    </recommendedName>
    <alternativeName>
        <fullName evidence="4">(p)ppGpp synthase</fullName>
    </alternativeName>
    <alternativeName>
        <fullName evidence="3">ATP:GTP 3'-pyrophosphotransferase</fullName>
    </alternativeName>
    <alternativeName>
        <fullName evidence="5">ppGpp synthase I</fullName>
    </alternativeName>
</protein>
<dbReference type="SMART" id="SM00471">
    <property type="entry name" value="HDc"/>
    <property type="match status" value="1"/>
</dbReference>
<comment type="caution">
    <text evidence="10">The sequence shown here is derived from an EMBL/GenBank/DDBJ whole genome shotgun (WGS) entry which is preliminary data.</text>
</comment>
<dbReference type="InterPro" id="IPR004095">
    <property type="entry name" value="TGS"/>
</dbReference>
<evidence type="ECO:0000256" key="2">
    <source>
        <dbReference type="ARBA" id="ARBA00025704"/>
    </source>
</evidence>
<dbReference type="InterPro" id="IPR003607">
    <property type="entry name" value="HD/PDEase_dom"/>
</dbReference>
<dbReference type="InterPro" id="IPR045865">
    <property type="entry name" value="ACT-like_dom_sf"/>
</dbReference>
<dbReference type="PROSITE" id="PS51880">
    <property type="entry name" value="TGS"/>
    <property type="match status" value="1"/>
</dbReference>
<dbReference type="Pfam" id="PF19296">
    <property type="entry name" value="RelA_AH_RIS"/>
    <property type="match status" value="1"/>
</dbReference>
<accession>A0ABW8GI97</accession>
<dbReference type="EMBL" id="JBIWXY010000001">
    <property type="protein sequence ID" value="MFJ5445073.1"/>
    <property type="molecule type" value="Genomic_DNA"/>
</dbReference>
<evidence type="ECO:0000256" key="3">
    <source>
        <dbReference type="ARBA" id="ARBA00029754"/>
    </source>
</evidence>
<dbReference type="CDD" id="cd05399">
    <property type="entry name" value="NT_Rel-Spo_like"/>
    <property type="match status" value="1"/>
</dbReference>
<dbReference type="InterPro" id="IPR043519">
    <property type="entry name" value="NT_sf"/>
</dbReference>
<name>A0ABW8GI97_9PROT</name>
<evidence type="ECO:0000256" key="5">
    <source>
        <dbReference type="ARBA" id="ARBA00033308"/>
    </source>
</evidence>
<dbReference type="InterPro" id="IPR045600">
    <property type="entry name" value="RelA/SpoT_AH_RIS"/>
</dbReference>
<dbReference type="Pfam" id="PF04607">
    <property type="entry name" value="RelA_SpoT"/>
    <property type="match status" value="1"/>
</dbReference>
<proteinExistence type="inferred from homology"/>
<dbReference type="PROSITE" id="PS51831">
    <property type="entry name" value="HD"/>
    <property type="match status" value="1"/>
</dbReference>
<evidence type="ECO:0000313" key="11">
    <source>
        <dbReference type="Proteomes" id="UP001617669"/>
    </source>
</evidence>
<dbReference type="RefSeq" id="WP_400878819.1">
    <property type="nucleotide sequence ID" value="NZ_JBIWXY010000001.1"/>
</dbReference>
<dbReference type="GO" id="GO:0008728">
    <property type="term" value="F:GTP diphosphokinase activity"/>
    <property type="evidence" value="ECO:0007669"/>
    <property type="project" value="UniProtKB-EC"/>
</dbReference>
<feature type="domain" description="TGS" evidence="9">
    <location>
        <begin position="415"/>
        <end position="476"/>
    </location>
</feature>
<dbReference type="Gene3D" id="1.10.3210.10">
    <property type="entry name" value="Hypothetical protein af1432"/>
    <property type="match status" value="1"/>
</dbReference>
<gene>
    <name evidence="10" type="ORF">ACIKP9_02405</name>
</gene>
<organism evidence="10 11">
    <name type="scientific">Methylobacillus methanolivorans</name>
    <dbReference type="NCBI Taxonomy" id="1848927"/>
    <lineage>
        <taxon>Bacteria</taxon>
        <taxon>Pseudomonadati</taxon>
        <taxon>Pseudomonadota</taxon>
        <taxon>Betaproteobacteria</taxon>
        <taxon>Nitrosomonadales</taxon>
        <taxon>Methylophilaceae</taxon>
        <taxon>Methylobacillus</taxon>
    </lineage>
</organism>
<keyword evidence="10" id="KW-0808">Transferase</keyword>
<dbReference type="SMART" id="SM00954">
    <property type="entry name" value="RelA_SpoT"/>
    <property type="match status" value="1"/>
</dbReference>
<dbReference type="InterPro" id="IPR004811">
    <property type="entry name" value="RelA/Spo_fam"/>
</dbReference>
<evidence type="ECO:0000259" key="7">
    <source>
        <dbReference type="PROSITE" id="PS51671"/>
    </source>
</evidence>
<dbReference type="SUPFAM" id="SSF81271">
    <property type="entry name" value="TGS-like"/>
    <property type="match status" value="1"/>
</dbReference>